<organism evidence="2 3">
    <name type="scientific">Heracleum sosnowskyi</name>
    <dbReference type="NCBI Taxonomy" id="360622"/>
    <lineage>
        <taxon>Eukaryota</taxon>
        <taxon>Viridiplantae</taxon>
        <taxon>Streptophyta</taxon>
        <taxon>Embryophyta</taxon>
        <taxon>Tracheophyta</taxon>
        <taxon>Spermatophyta</taxon>
        <taxon>Magnoliopsida</taxon>
        <taxon>eudicotyledons</taxon>
        <taxon>Gunneridae</taxon>
        <taxon>Pentapetalae</taxon>
        <taxon>asterids</taxon>
        <taxon>campanulids</taxon>
        <taxon>Apiales</taxon>
        <taxon>Apiaceae</taxon>
        <taxon>Apioideae</taxon>
        <taxon>apioid superclade</taxon>
        <taxon>Tordylieae</taxon>
        <taxon>Tordyliinae</taxon>
        <taxon>Heracleum</taxon>
    </lineage>
</organism>
<comment type="caution">
    <text evidence="2">The sequence shown here is derived from an EMBL/GenBank/DDBJ whole genome shotgun (WGS) entry which is preliminary data.</text>
</comment>
<feature type="compositionally biased region" description="Pro residues" evidence="1">
    <location>
        <begin position="13"/>
        <end position="27"/>
    </location>
</feature>
<dbReference type="AlphaFoldDB" id="A0AAD8N929"/>
<dbReference type="Proteomes" id="UP001237642">
    <property type="component" value="Unassembled WGS sequence"/>
</dbReference>
<reference evidence="2" key="2">
    <citation type="submission" date="2023-05" db="EMBL/GenBank/DDBJ databases">
        <authorList>
            <person name="Schelkunov M.I."/>
        </authorList>
    </citation>
    <scope>NUCLEOTIDE SEQUENCE</scope>
    <source>
        <strain evidence="2">Hsosn_3</strain>
        <tissue evidence="2">Leaf</tissue>
    </source>
</reference>
<feature type="region of interest" description="Disordered" evidence="1">
    <location>
        <begin position="1"/>
        <end position="66"/>
    </location>
</feature>
<proteinExistence type="predicted"/>
<feature type="compositionally biased region" description="Low complexity" evidence="1">
    <location>
        <begin position="308"/>
        <end position="317"/>
    </location>
</feature>
<protein>
    <recommendedName>
        <fullName evidence="4">Transposase</fullName>
    </recommendedName>
</protein>
<feature type="compositionally biased region" description="Acidic residues" evidence="1">
    <location>
        <begin position="335"/>
        <end position="365"/>
    </location>
</feature>
<gene>
    <name evidence="2" type="ORF">POM88_008956</name>
</gene>
<keyword evidence="3" id="KW-1185">Reference proteome</keyword>
<evidence type="ECO:0008006" key="4">
    <source>
        <dbReference type="Google" id="ProtNLM"/>
    </source>
</evidence>
<sequence length="378" mass="42114">MRTPSRATERTPSPDPSPPSPPIPPSPQHSRTEHVIRRPKPRSHSQGDAGKKYPSRPTRVDIHGGHIFDNKARKTLLGTIRNHWPEGVYQYRDINARYPNWLDDICDEFKNYYMHKKGQNRFKNKKAKTGLSDEQLCPSYFHPNFWDGLLKFWNSEAHKHRAEVGSKNRQKVDTLHSAGTKAFEAHEMDIMEKNNGKKPPLLKVWERTHTTAASRRAREADATKPLVFTSPHAMEIASRYGAILESRGVNLSELTPASEVDEPIELWLSATTGSTERPQRNRIIGFPTIPASQLLSNLAHRFRERARGGASSSSSSANRPIIPDQAIDQASIDYGTDDDGSDENGSDDAGADDDGSDDAGEDGDVGGDNARNDYASDE</sequence>
<accession>A0AAD8N929</accession>
<dbReference type="Pfam" id="PF03004">
    <property type="entry name" value="Transposase_24"/>
    <property type="match status" value="1"/>
</dbReference>
<name>A0AAD8N929_9APIA</name>
<feature type="region of interest" description="Disordered" evidence="1">
    <location>
        <begin position="305"/>
        <end position="378"/>
    </location>
</feature>
<dbReference type="EMBL" id="JAUIZM010000002">
    <property type="protein sequence ID" value="KAK1399093.1"/>
    <property type="molecule type" value="Genomic_DNA"/>
</dbReference>
<evidence type="ECO:0000313" key="2">
    <source>
        <dbReference type="EMBL" id="KAK1399093.1"/>
    </source>
</evidence>
<evidence type="ECO:0000256" key="1">
    <source>
        <dbReference type="SAM" id="MobiDB-lite"/>
    </source>
</evidence>
<evidence type="ECO:0000313" key="3">
    <source>
        <dbReference type="Proteomes" id="UP001237642"/>
    </source>
</evidence>
<reference evidence="2" key="1">
    <citation type="submission" date="2023-02" db="EMBL/GenBank/DDBJ databases">
        <title>Genome of toxic invasive species Heracleum sosnowskyi carries increased number of genes despite the absence of recent whole-genome duplications.</title>
        <authorList>
            <person name="Schelkunov M."/>
            <person name="Shtratnikova V."/>
            <person name="Makarenko M."/>
            <person name="Klepikova A."/>
            <person name="Omelchenko D."/>
            <person name="Novikova G."/>
            <person name="Obukhova E."/>
            <person name="Bogdanov V."/>
            <person name="Penin A."/>
            <person name="Logacheva M."/>
        </authorList>
    </citation>
    <scope>NUCLEOTIDE SEQUENCE</scope>
    <source>
        <strain evidence="2">Hsosn_3</strain>
        <tissue evidence="2">Leaf</tissue>
    </source>
</reference>
<dbReference type="InterPro" id="IPR004252">
    <property type="entry name" value="Probable_transposase_24"/>
</dbReference>